<protein>
    <recommendedName>
        <fullName evidence="12">G-protein coupled receptors family 1 profile domain-containing protein</fullName>
    </recommendedName>
</protein>
<evidence type="ECO:0000256" key="10">
    <source>
        <dbReference type="RuleBase" id="RU000688"/>
    </source>
</evidence>
<dbReference type="PANTHER" id="PTHR24247:SF241">
    <property type="entry name" value="5-HYDROXYTRYPTAMINE RECEPTOR 2A-RELATED"/>
    <property type="match status" value="1"/>
</dbReference>
<evidence type="ECO:0000256" key="4">
    <source>
        <dbReference type="ARBA" id="ARBA00022692"/>
    </source>
</evidence>
<dbReference type="SMART" id="SM01381">
    <property type="entry name" value="7TM_GPCR_Srsx"/>
    <property type="match status" value="1"/>
</dbReference>
<keyword evidence="7 11" id="KW-0472">Membrane</keyword>
<dbReference type="GO" id="GO:0030594">
    <property type="term" value="F:neurotransmitter receptor activity"/>
    <property type="evidence" value="ECO:0007669"/>
    <property type="project" value="TreeGrafter"/>
</dbReference>
<dbReference type="GO" id="GO:0045202">
    <property type="term" value="C:synapse"/>
    <property type="evidence" value="ECO:0007669"/>
    <property type="project" value="GOC"/>
</dbReference>
<evidence type="ECO:0000256" key="7">
    <source>
        <dbReference type="ARBA" id="ARBA00023136"/>
    </source>
</evidence>
<dbReference type="SUPFAM" id="SSF81321">
    <property type="entry name" value="Family A G protein-coupled receptor-like"/>
    <property type="match status" value="2"/>
</dbReference>
<dbReference type="GO" id="GO:0030425">
    <property type="term" value="C:dendrite"/>
    <property type="evidence" value="ECO:0007669"/>
    <property type="project" value="TreeGrafter"/>
</dbReference>
<organism evidence="13">
    <name type="scientific">Oppiella nova</name>
    <dbReference type="NCBI Taxonomy" id="334625"/>
    <lineage>
        <taxon>Eukaryota</taxon>
        <taxon>Metazoa</taxon>
        <taxon>Ecdysozoa</taxon>
        <taxon>Arthropoda</taxon>
        <taxon>Chelicerata</taxon>
        <taxon>Arachnida</taxon>
        <taxon>Acari</taxon>
        <taxon>Acariformes</taxon>
        <taxon>Sarcoptiformes</taxon>
        <taxon>Oribatida</taxon>
        <taxon>Brachypylina</taxon>
        <taxon>Oppioidea</taxon>
        <taxon>Oppiidae</taxon>
        <taxon>Oppiella</taxon>
    </lineage>
</organism>
<keyword evidence="3" id="KW-1003">Cell membrane</keyword>
<feature type="domain" description="G-protein coupled receptors family 1 profile" evidence="12">
    <location>
        <begin position="307"/>
        <end position="522"/>
    </location>
</feature>
<feature type="transmembrane region" description="Helical" evidence="11">
    <location>
        <begin position="181"/>
        <end position="201"/>
    </location>
</feature>
<evidence type="ECO:0000256" key="6">
    <source>
        <dbReference type="ARBA" id="ARBA00023040"/>
    </source>
</evidence>
<feature type="transmembrane region" description="Helical" evidence="11">
    <location>
        <begin position="92"/>
        <end position="113"/>
    </location>
</feature>
<feature type="transmembrane region" description="Helical" evidence="11">
    <location>
        <begin position="466"/>
        <end position="486"/>
    </location>
</feature>
<gene>
    <name evidence="13" type="ORF">ONB1V03_LOCUS2971</name>
</gene>
<evidence type="ECO:0000256" key="9">
    <source>
        <dbReference type="ARBA" id="ARBA00023224"/>
    </source>
</evidence>
<dbReference type="Proteomes" id="UP000728032">
    <property type="component" value="Unassembled WGS sequence"/>
</dbReference>
<proteinExistence type="inferred from homology"/>
<dbReference type="PANTHER" id="PTHR24247">
    <property type="entry name" value="5-HYDROXYTRYPTAMINE RECEPTOR"/>
    <property type="match status" value="1"/>
</dbReference>
<sequence length="539" mass="62588">MNSTHVSSDKLYFIQFLSSILLFIIIFLTIIGNVLIITSVITTPKLKIRPNYLILSLSITDLLIGVFSMPVTAYYRIVYVSDWKMGSIMCDIHYFVTGVCTASSFLHLMCIAIDRYLSVTRIQYSRNKSLTHIKTMISFSWTFAILVTCWPVLGFRDNQIFMDRIRINLCVPSDRNDLAKIAVLMQYLIPICVMAPLYYGVYKKSIEFKNKTKPKETNEFQRHKPLDKSDKIMRREFRVARTLAIITIVHMLCLLPFNILLFTTDMNAIDHKSMTGLLSVIWLVFFNSTLNPILYEVFIVIFSTIIGNILVITAVITTPKLKIRSNYLILSLSITDLCVGVFVMPVMAYYIVVDVGTSFFHIIAIAIDRYLSVTRIQYSRNTSNGHIIAMIAFSWIFPPIMTIWPVIGWRDNEMHMNKINRNICYPMGDTKSIEFRDKLKNREIREFKRQQSMDKNDKIMRREFRVARTLAIVTVVLVLCYTPFNILFNTIDVDKLDSLVMLKFQITIWIVLLNSTLNPILYGLLNRDFRIAFKRLLKI</sequence>
<dbReference type="PRINTS" id="PR00237">
    <property type="entry name" value="GPCRRHODOPSN"/>
</dbReference>
<feature type="transmembrane region" description="Helical" evidence="11">
    <location>
        <begin position="387"/>
        <end position="409"/>
    </location>
</feature>
<dbReference type="GO" id="GO:0007187">
    <property type="term" value="P:G protein-coupled receptor signaling pathway, coupled to cyclic nucleotide second messenger"/>
    <property type="evidence" value="ECO:0007669"/>
    <property type="project" value="TreeGrafter"/>
</dbReference>
<evidence type="ECO:0000313" key="13">
    <source>
        <dbReference type="EMBL" id="CAD7641191.1"/>
    </source>
</evidence>
<keyword evidence="5 11" id="KW-1133">Transmembrane helix</keyword>
<feature type="domain" description="G-protein coupled receptors family 1 profile" evidence="12">
    <location>
        <begin position="32"/>
        <end position="295"/>
    </location>
</feature>
<keyword evidence="9 10" id="KW-0807">Transducer</keyword>
<dbReference type="GO" id="GO:0007198">
    <property type="term" value="P:adenylate cyclase-inhibiting serotonin receptor signaling pathway"/>
    <property type="evidence" value="ECO:0007669"/>
    <property type="project" value="TreeGrafter"/>
</dbReference>
<dbReference type="EMBL" id="OC915613">
    <property type="protein sequence ID" value="CAD7641191.1"/>
    <property type="molecule type" value="Genomic_DNA"/>
</dbReference>
<reference evidence="13" key="1">
    <citation type="submission" date="2020-11" db="EMBL/GenBank/DDBJ databases">
        <authorList>
            <person name="Tran Van P."/>
        </authorList>
    </citation>
    <scope>NUCLEOTIDE SEQUENCE</scope>
</reference>
<keyword evidence="8 10" id="KW-0675">Receptor</keyword>
<evidence type="ECO:0000256" key="2">
    <source>
        <dbReference type="ARBA" id="ARBA00010663"/>
    </source>
</evidence>
<dbReference type="AlphaFoldDB" id="A0A7R9LGQ4"/>
<feature type="transmembrane region" description="Helical" evidence="11">
    <location>
        <begin position="133"/>
        <end position="153"/>
    </location>
</feature>
<evidence type="ECO:0000256" key="11">
    <source>
        <dbReference type="SAM" id="Phobius"/>
    </source>
</evidence>
<accession>A0A7R9LGQ4</accession>
<keyword evidence="14" id="KW-1185">Reference proteome</keyword>
<dbReference type="OrthoDB" id="10044919at2759"/>
<evidence type="ECO:0000256" key="8">
    <source>
        <dbReference type="ARBA" id="ARBA00023170"/>
    </source>
</evidence>
<keyword evidence="6 10" id="KW-0297">G-protein coupled receptor</keyword>
<evidence type="ECO:0000256" key="3">
    <source>
        <dbReference type="ARBA" id="ARBA00022475"/>
    </source>
</evidence>
<dbReference type="GO" id="GO:0004993">
    <property type="term" value="F:G protein-coupled serotonin receptor activity"/>
    <property type="evidence" value="ECO:0007669"/>
    <property type="project" value="TreeGrafter"/>
</dbReference>
<dbReference type="InterPro" id="IPR000276">
    <property type="entry name" value="GPCR_Rhodpsn"/>
</dbReference>
<evidence type="ECO:0000256" key="1">
    <source>
        <dbReference type="ARBA" id="ARBA00004651"/>
    </source>
</evidence>
<name>A0A7R9LGQ4_9ACAR</name>
<dbReference type="PROSITE" id="PS00237">
    <property type="entry name" value="G_PROTEIN_RECEP_F1_1"/>
    <property type="match status" value="2"/>
</dbReference>
<evidence type="ECO:0000259" key="12">
    <source>
        <dbReference type="PROSITE" id="PS50262"/>
    </source>
</evidence>
<keyword evidence="4 10" id="KW-0812">Transmembrane</keyword>
<comment type="subcellular location">
    <subcellularLocation>
        <location evidence="1">Cell membrane</location>
        <topology evidence="1">Multi-pass membrane protein</topology>
    </subcellularLocation>
</comment>
<dbReference type="GO" id="GO:0005886">
    <property type="term" value="C:plasma membrane"/>
    <property type="evidence" value="ECO:0007669"/>
    <property type="project" value="UniProtKB-SubCell"/>
</dbReference>
<dbReference type="EMBL" id="CAJPVJ010000788">
    <property type="protein sequence ID" value="CAG2163395.1"/>
    <property type="molecule type" value="Genomic_DNA"/>
</dbReference>
<feature type="transmembrane region" description="Helical" evidence="11">
    <location>
        <begin position="12"/>
        <end position="40"/>
    </location>
</feature>
<evidence type="ECO:0000313" key="14">
    <source>
        <dbReference type="Proteomes" id="UP000728032"/>
    </source>
</evidence>
<dbReference type="Pfam" id="PF00001">
    <property type="entry name" value="7tm_1"/>
    <property type="match status" value="3"/>
</dbReference>
<feature type="transmembrane region" description="Helical" evidence="11">
    <location>
        <begin position="506"/>
        <end position="525"/>
    </location>
</feature>
<feature type="transmembrane region" description="Helical" evidence="11">
    <location>
        <begin position="52"/>
        <end position="72"/>
    </location>
</feature>
<feature type="transmembrane region" description="Helical" evidence="11">
    <location>
        <begin position="293"/>
        <end position="316"/>
    </location>
</feature>
<dbReference type="PROSITE" id="PS50262">
    <property type="entry name" value="G_PROTEIN_RECEP_F1_2"/>
    <property type="match status" value="2"/>
</dbReference>
<feature type="transmembrane region" description="Helical" evidence="11">
    <location>
        <begin position="243"/>
        <end position="264"/>
    </location>
</feature>
<dbReference type="GO" id="GO:0007268">
    <property type="term" value="P:chemical synaptic transmission"/>
    <property type="evidence" value="ECO:0007669"/>
    <property type="project" value="TreeGrafter"/>
</dbReference>
<comment type="similarity">
    <text evidence="2 10">Belongs to the G-protein coupled receptor 1 family.</text>
</comment>
<feature type="transmembrane region" description="Helical" evidence="11">
    <location>
        <begin position="328"/>
        <end position="352"/>
    </location>
</feature>
<dbReference type="InterPro" id="IPR017452">
    <property type="entry name" value="GPCR_Rhodpsn_7TM"/>
</dbReference>
<dbReference type="Gene3D" id="1.20.1070.10">
    <property type="entry name" value="Rhodopsin 7-helix transmembrane proteins"/>
    <property type="match status" value="3"/>
</dbReference>
<evidence type="ECO:0000256" key="5">
    <source>
        <dbReference type="ARBA" id="ARBA00022989"/>
    </source>
</evidence>